<dbReference type="Proteomes" id="UP001295740">
    <property type="component" value="Unassembled WGS sequence"/>
</dbReference>
<comment type="caution">
    <text evidence="2">The sequence shown here is derived from an EMBL/GenBank/DDBJ whole genome shotgun (WGS) entry which is preliminary data.</text>
</comment>
<dbReference type="Pfam" id="PF06985">
    <property type="entry name" value="HET"/>
    <property type="match status" value="1"/>
</dbReference>
<dbReference type="InterPro" id="IPR010730">
    <property type="entry name" value="HET"/>
</dbReference>
<reference evidence="2" key="1">
    <citation type="submission" date="2023-10" db="EMBL/GenBank/DDBJ databases">
        <authorList>
            <person name="Hackl T."/>
        </authorList>
    </citation>
    <scope>NUCLEOTIDE SEQUENCE</scope>
</reference>
<dbReference type="InterPro" id="IPR052895">
    <property type="entry name" value="HetReg/Transcr_Mod"/>
</dbReference>
<dbReference type="PANTHER" id="PTHR24148">
    <property type="entry name" value="ANKYRIN REPEAT DOMAIN-CONTAINING PROTEIN 39 HOMOLOG-RELATED"/>
    <property type="match status" value="1"/>
</dbReference>
<sequence>MTTFAKRTLSMSLLSSLRTLSSEPEAISPRADFAVGSHPECVRLLGPLNRERREFRLVRIHDDTPGNGSPPSQIVLTFEHASLDDPPPYVALLYTWGDERYAPAVAINGISTTLRQNLYDALLQLRKNGLRSWIWIDAICINQSDNQSDDAERSWQVNEMRTVLSQAEQVYTWLGPEADDSDVAMHLIRAIAREAKDAGLTKEDLTGLKWKKGNEMLSLEHRDHREKAAYSLGRTLTQYEDLKSEDGKQSRAVRMLEALLHRDYFSRVWVIQELALAKECELICGESTVLLQELLIAIAAIKLAISYFEATLAPGKRREDFFFPFDWTYTRLKALEVRRALATKSGVRFCYILQIYHAAPSRPVYAATDPRDVVFGLLGCVRDAEALGIRADYTISAARVFADMTRAFLAQCPEYKLEYCAFPKETPNLPSWVPDWQLMGRKGIKRFPVNYSGYFKASGQLPKPTDLGQSTDWNVLRWTGYRVEAVAVVMEPPRWHWHRSEYLPGWMDNERKWYDDALRFHSTDPPATHGGEDALWRTMALDKPCGRSSCKTTPE</sequence>
<dbReference type="PANTHER" id="PTHR24148:SF73">
    <property type="entry name" value="HET DOMAIN PROTEIN (AFU_ORTHOLOGUE AFUA_8G01020)"/>
    <property type="match status" value="1"/>
</dbReference>
<protein>
    <submittedName>
        <fullName evidence="2">Uu.00g028690.m01.CDS01</fullName>
    </submittedName>
</protein>
<evidence type="ECO:0000313" key="2">
    <source>
        <dbReference type="EMBL" id="CAJ2500016.1"/>
    </source>
</evidence>
<dbReference type="AlphaFoldDB" id="A0AAI8V7Z7"/>
<organism evidence="2 3">
    <name type="scientific">Anthostomella pinea</name>
    <dbReference type="NCBI Taxonomy" id="933095"/>
    <lineage>
        <taxon>Eukaryota</taxon>
        <taxon>Fungi</taxon>
        <taxon>Dikarya</taxon>
        <taxon>Ascomycota</taxon>
        <taxon>Pezizomycotina</taxon>
        <taxon>Sordariomycetes</taxon>
        <taxon>Xylariomycetidae</taxon>
        <taxon>Xylariales</taxon>
        <taxon>Xylariaceae</taxon>
        <taxon>Anthostomella</taxon>
    </lineage>
</organism>
<keyword evidence="3" id="KW-1185">Reference proteome</keyword>
<accession>A0AAI8V7Z7</accession>
<evidence type="ECO:0000313" key="3">
    <source>
        <dbReference type="Proteomes" id="UP001295740"/>
    </source>
</evidence>
<dbReference type="EMBL" id="CAUWAG010000003">
    <property type="protein sequence ID" value="CAJ2500016.1"/>
    <property type="molecule type" value="Genomic_DNA"/>
</dbReference>
<proteinExistence type="predicted"/>
<feature type="domain" description="Heterokaryon incompatibility" evidence="1">
    <location>
        <begin position="89"/>
        <end position="273"/>
    </location>
</feature>
<name>A0AAI8V7Z7_9PEZI</name>
<gene>
    <name evidence="2" type="ORF">KHLLAP_LOCUS484</name>
</gene>
<evidence type="ECO:0000259" key="1">
    <source>
        <dbReference type="Pfam" id="PF06985"/>
    </source>
</evidence>